<protein>
    <recommendedName>
        <fullName evidence="3">Albusnodin family lasso peptide</fullName>
    </recommendedName>
</protein>
<evidence type="ECO:0008006" key="3">
    <source>
        <dbReference type="Google" id="ProtNLM"/>
    </source>
</evidence>
<proteinExistence type="predicted"/>
<name>A0AAT9HWQ5_9ACTN</name>
<sequence length="60" mass="6490">MHPLPAAPPLEDPISLEAAMENMRIEEIGSEVYHITTTSTIPNSDSDGDSDRVVQGYGHP</sequence>
<gene>
    <name evidence="2" type="ORF">SHKM778_83260</name>
</gene>
<reference evidence="2" key="2">
    <citation type="submission" date="2024-07" db="EMBL/GenBank/DDBJ databases">
        <title>Streptomyces haneummycinica sp. nov., a new antibiotic-producing actinobacterium isolated from marine sediment.</title>
        <authorList>
            <person name="Uemura M."/>
            <person name="Hamada M."/>
            <person name="Hirano S."/>
            <person name="Kobayashi K."/>
            <person name="Ohshiro T."/>
            <person name="Kobayashi T."/>
            <person name="Terahara T."/>
        </authorList>
    </citation>
    <scope>NUCLEOTIDE SEQUENCE</scope>
    <source>
        <strain evidence="2">KM77-8</strain>
    </source>
</reference>
<feature type="region of interest" description="Disordered" evidence="1">
    <location>
        <begin position="38"/>
        <end position="60"/>
    </location>
</feature>
<accession>A0AAT9HWQ5</accession>
<reference evidence="2" key="1">
    <citation type="submission" date="2024-06" db="EMBL/GenBank/DDBJ databases">
        <authorList>
            <consortium name="consrtm"/>
            <person name="Uemura M."/>
            <person name="Terahara T."/>
        </authorList>
    </citation>
    <scope>NUCLEOTIDE SEQUENCE</scope>
    <source>
        <strain evidence="2">KM77-8</strain>
    </source>
</reference>
<dbReference type="EMBL" id="AP035768">
    <property type="protein sequence ID" value="BFO21938.1"/>
    <property type="molecule type" value="Genomic_DNA"/>
</dbReference>
<organism evidence="2">
    <name type="scientific">Streptomyces haneummycinicus</name>
    <dbReference type="NCBI Taxonomy" id="3074435"/>
    <lineage>
        <taxon>Bacteria</taxon>
        <taxon>Bacillati</taxon>
        <taxon>Actinomycetota</taxon>
        <taxon>Actinomycetes</taxon>
        <taxon>Kitasatosporales</taxon>
        <taxon>Streptomycetaceae</taxon>
        <taxon>Streptomyces</taxon>
    </lineage>
</organism>
<dbReference type="AlphaFoldDB" id="A0AAT9HWQ5"/>
<evidence type="ECO:0000313" key="2">
    <source>
        <dbReference type="EMBL" id="BFO21938.1"/>
    </source>
</evidence>
<evidence type="ECO:0000256" key="1">
    <source>
        <dbReference type="SAM" id="MobiDB-lite"/>
    </source>
</evidence>